<evidence type="ECO:0000313" key="2">
    <source>
        <dbReference type="EMBL" id="MET4682403.1"/>
    </source>
</evidence>
<feature type="transmembrane region" description="Helical" evidence="1">
    <location>
        <begin position="6"/>
        <end position="26"/>
    </location>
</feature>
<comment type="caution">
    <text evidence="2">The sequence shown here is derived from an EMBL/GenBank/DDBJ whole genome shotgun (WGS) entry which is preliminary data.</text>
</comment>
<evidence type="ECO:0000256" key="1">
    <source>
        <dbReference type="SAM" id="Phobius"/>
    </source>
</evidence>
<keyword evidence="3" id="KW-1185">Reference proteome</keyword>
<gene>
    <name evidence="2" type="ORF">ABIE19_000312</name>
</gene>
<accession>A0ABV2R740</accession>
<protein>
    <submittedName>
        <fullName evidence="2">Uncharacterized protein</fullName>
    </submittedName>
</protein>
<keyword evidence="1" id="KW-0812">Transmembrane</keyword>
<reference evidence="2 3" key="1">
    <citation type="submission" date="2024-06" db="EMBL/GenBank/DDBJ databases">
        <title>Sorghum-associated microbial communities from plants grown in Nebraska, USA.</title>
        <authorList>
            <person name="Schachtman D."/>
        </authorList>
    </citation>
    <scope>NUCLEOTIDE SEQUENCE [LARGE SCALE GENOMIC DNA]</scope>
    <source>
        <strain evidence="2 3">2814</strain>
    </source>
</reference>
<proteinExistence type="predicted"/>
<name>A0ABV2R740_9CAUL</name>
<keyword evidence="1" id="KW-1133">Transmembrane helix</keyword>
<organism evidence="2 3">
    <name type="scientific">Brevundimonas faecalis</name>
    <dbReference type="NCBI Taxonomy" id="947378"/>
    <lineage>
        <taxon>Bacteria</taxon>
        <taxon>Pseudomonadati</taxon>
        <taxon>Pseudomonadota</taxon>
        <taxon>Alphaproteobacteria</taxon>
        <taxon>Caulobacterales</taxon>
        <taxon>Caulobacteraceae</taxon>
        <taxon>Brevundimonas</taxon>
    </lineage>
</organism>
<dbReference type="Proteomes" id="UP001549313">
    <property type="component" value="Unassembled WGS sequence"/>
</dbReference>
<sequence>MHRSFAMLAIAIIFAFIAVIAAVNFYEFGRID</sequence>
<keyword evidence="1" id="KW-0472">Membrane</keyword>
<evidence type="ECO:0000313" key="3">
    <source>
        <dbReference type="Proteomes" id="UP001549313"/>
    </source>
</evidence>
<dbReference type="EMBL" id="JBEPTF010000001">
    <property type="protein sequence ID" value="MET4682403.1"/>
    <property type="molecule type" value="Genomic_DNA"/>
</dbReference>